<dbReference type="Proteomes" id="UP001163823">
    <property type="component" value="Chromosome 12"/>
</dbReference>
<accession>A0AAD7L1S5</accession>
<evidence type="ECO:0000313" key="2">
    <source>
        <dbReference type="Proteomes" id="UP001163823"/>
    </source>
</evidence>
<name>A0AAD7L1S5_QUISA</name>
<protein>
    <submittedName>
        <fullName evidence="1">Gluconokinase</fullName>
    </submittedName>
</protein>
<organism evidence="1 2">
    <name type="scientific">Quillaja saponaria</name>
    <name type="common">Soap bark tree</name>
    <dbReference type="NCBI Taxonomy" id="32244"/>
    <lineage>
        <taxon>Eukaryota</taxon>
        <taxon>Viridiplantae</taxon>
        <taxon>Streptophyta</taxon>
        <taxon>Embryophyta</taxon>
        <taxon>Tracheophyta</taxon>
        <taxon>Spermatophyta</taxon>
        <taxon>Magnoliopsida</taxon>
        <taxon>eudicotyledons</taxon>
        <taxon>Gunneridae</taxon>
        <taxon>Pentapetalae</taxon>
        <taxon>rosids</taxon>
        <taxon>fabids</taxon>
        <taxon>Fabales</taxon>
        <taxon>Quillajaceae</taxon>
        <taxon>Quillaja</taxon>
    </lineage>
</organism>
<dbReference type="AlphaFoldDB" id="A0AAD7L1S5"/>
<evidence type="ECO:0000313" key="1">
    <source>
        <dbReference type="EMBL" id="KAJ7949832.1"/>
    </source>
</evidence>
<gene>
    <name evidence="1" type="ORF">O6P43_030127</name>
</gene>
<comment type="caution">
    <text evidence="1">The sequence shown here is derived from an EMBL/GenBank/DDBJ whole genome shotgun (WGS) entry which is preliminary data.</text>
</comment>
<keyword evidence="2" id="KW-1185">Reference proteome</keyword>
<proteinExistence type="predicted"/>
<sequence>MDANLILVGLPGIDWDINGGNGFGCRYTTCMFAHVVKFVLLDATTDVLAVRLNVRAAEGKHFMPACLTFAVSVKLASDK</sequence>
<dbReference type="EMBL" id="JARAOO010000012">
    <property type="protein sequence ID" value="KAJ7949832.1"/>
    <property type="molecule type" value="Genomic_DNA"/>
</dbReference>
<reference evidence="1" key="1">
    <citation type="journal article" date="2023" name="Science">
        <title>Elucidation of the pathway for biosynthesis of saponin adjuvants from the soapbark tree.</title>
        <authorList>
            <person name="Reed J."/>
            <person name="Orme A."/>
            <person name="El-Demerdash A."/>
            <person name="Owen C."/>
            <person name="Martin L.B.B."/>
            <person name="Misra R.C."/>
            <person name="Kikuchi S."/>
            <person name="Rejzek M."/>
            <person name="Martin A.C."/>
            <person name="Harkess A."/>
            <person name="Leebens-Mack J."/>
            <person name="Louveau T."/>
            <person name="Stephenson M.J."/>
            <person name="Osbourn A."/>
        </authorList>
    </citation>
    <scope>NUCLEOTIDE SEQUENCE</scope>
    <source>
        <strain evidence="1">S10</strain>
    </source>
</reference>
<dbReference type="KEGG" id="qsa:O6P43_030127"/>